<comment type="caution">
    <text evidence="1">The sequence shown here is derived from an EMBL/GenBank/DDBJ whole genome shotgun (WGS) entry which is preliminary data.</text>
</comment>
<evidence type="ECO:0000313" key="1">
    <source>
        <dbReference type="EMBL" id="KRY63174.1"/>
    </source>
</evidence>
<dbReference type="AlphaFoldDB" id="A0A0V1DPH9"/>
<gene>
    <name evidence="1" type="ORF">T4A_9883</name>
</gene>
<sequence length="41" mass="4672">MMLNFEEVLIILPKLILKKTMQCSASHHTFPQENSANVNSL</sequence>
<reference evidence="1 2" key="1">
    <citation type="submission" date="2015-01" db="EMBL/GenBank/DDBJ databases">
        <title>Evolution of Trichinella species and genotypes.</title>
        <authorList>
            <person name="Korhonen P.K."/>
            <person name="Edoardo P."/>
            <person name="Giuseppe L.R."/>
            <person name="Gasser R.B."/>
        </authorList>
    </citation>
    <scope>NUCLEOTIDE SEQUENCE [LARGE SCALE GENOMIC DNA]</scope>
    <source>
        <strain evidence="1">ISS13</strain>
    </source>
</reference>
<name>A0A0V1DPH9_TRIPS</name>
<dbReference type="EMBL" id="JYDR01001467">
    <property type="protein sequence ID" value="KRY63174.1"/>
    <property type="molecule type" value="Genomic_DNA"/>
</dbReference>
<organism evidence="1 2">
    <name type="scientific">Trichinella pseudospiralis</name>
    <name type="common">Parasitic roundworm</name>
    <dbReference type="NCBI Taxonomy" id="6337"/>
    <lineage>
        <taxon>Eukaryota</taxon>
        <taxon>Metazoa</taxon>
        <taxon>Ecdysozoa</taxon>
        <taxon>Nematoda</taxon>
        <taxon>Enoplea</taxon>
        <taxon>Dorylaimia</taxon>
        <taxon>Trichinellida</taxon>
        <taxon>Trichinellidae</taxon>
        <taxon>Trichinella</taxon>
    </lineage>
</organism>
<protein>
    <submittedName>
        <fullName evidence="1">Uncharacterized protein</fullName>
    </submittedName>
</protein>
<accession>A0A0V1DPH9</accession>
<dbReference type="Proteomes" id="UP000054632">
    <property type="component" value="Unassembled WGS sequence"/>
</dbReference>
<evidence type="ECO:0000313" key="2">
    <source>
        <dbReference type="Proteomes" id="UP000054632"/>
    </source>
</evidence>
<proteinExistence type="predicted"/>